<protein>
    <submittedName>
        <fullName evidence="2">Aldo/keto reductase</fullName>
    </submittedName>
</protein>
<evidence type="ECO:0000313" key="2">
    <source>
        <dbReference type="EMBL" id="KIS03243.1"/>
    </source>
</evidence>
<dbReference type="STRING" id="1335616.WDC_1171"/>
<reference evidence="2 3" key="1">
    <citation type="submission" date="2013-08" db="EMBL/GenBank/DDBJ databases">
        <title>Lactobacillus wasatchii sp. WDC04, a late gas producing bacteria isolated from aged chedder cheese.</title>
        <authorList>
            <person name="Oberg C.J."/>
            <person name="Culumber M."/>
            <person name="McMahon D.J."/>
            <person name="Broadbent J.R."/>
            <person name="Oberg T.S."/>
            <person name="Ortaki F."/>
        </authorList>
    </citation>
    <scope>NUCLEOTIDE SEQUENCE [LARGE SCALE GENOMIC DNA]</scope>
    <source>
        <strain evidence="2 3">WDC04</strain>
    </source>
</reference>
<proteinExistence type="predicted"/>
<dbReference type="SUPFAM" id="SSF51430">
    <property type="entry name" value="NAD(P)-linked oxidoreductase"/>
    <property type="match status" value="1"/>
</dbReference>
<dbReference type="PANTHER" id="PTHR43638:SF3">
    <property type="entry name" value="ALDEHYDE REDUCTASE"/>
    <property type="match status" value="1"/>
</dbReference>
<accession>A0A0D0Y4N2</accession>
<dbReference type="Proteomes" id="UP000032279">
    <property type="component" value="Unassembled WGS sequence"/>
</dbReference>
<dbReference type="InterPro" id="IPR023210">
    <property type="entry name" value="NADP_OxRdtase_dom"/>
</dbReference>
<dbReference type="Pfam" id="PF00248">
    <property type="entry name" value="Aldo_ket_red"/>
    <property type="match status" value="1"/>
</dbReference>
<dbReference type="GO" id="GO:0016491">
    <property type="term" value="F:oxidoreductase activity"/>
    <property type="evidence" value="ECO:0007669"/>
    <property type="project" value="InterPro"/>
</dbReference>
<sequence>MYGNGKSELLVHDAIKDVDRSQLMIVDKVLPQNAYAAHMEHSLNQSLQRLGTDYIDLYLYHWRGSTPLTETISELERLQQTGKIIRWGVSNFDTVDMRELMQINGGKHVATNQVMYNLKHRGIEFDLLNWMQEHQLPTMAYSPVAHGDQLGRAAVANSQLQEIAANHNLTVMQLMLAWSIQPDEIIAIPQTSQPQHAAANMVAGEVLLTADELEQINHVFPAPTTKQQLSIL</sequence>
<comment type="caution">
    <text evidence="2">The sequence shown here is derived from an EMBL/GenBank/DDBJ whole genome shotgun (WGS) entry which is preliminary data.</text>
</comment>
<dbReference type="EMBL" id="AWTT01000026">
    <property type="protein sequence ID" value="KIS03243.1"/>
    <property type="molecule type" value="Genomic_DNA"/>
</dbReference>
<name>A0A0D0Y4N2_9LACO</name>
<evidence type="ECO:0000313" key="3">
    <source>
        <dbReference type="Proteomes" id="UP000032279"/>
    </source>
</evidence>
<dbReference type="InterPro" id="IPR020471">
    <property type="entry name" value="AKR"/>
</dbReference>
<dbReference type="InterPro" id="IPR036812">
    <property type="entry name" value="NAD(P)_OxRdtase_dom_sf"/>
</dbReference>
<organism evidence="2 3">
    <name type="scientific">Paucilactobacillus wasatchensis</name>
    <dbReference type="NCBI Taxonomy" id="1335616"/>
    <lineage>
        <taxon>Bacteria</taxon>
        <taxon>Bacillati</taxon>
        <taxon>Bacillota</taxon>
        <taxon>Bacilli</taxon>
        <taxon>Lactobacillales</taxon>
        <taxon>Lactobacillaceae</taxon>
        <taxon>Paucilactobacillus</taxon>
    </lineage>
</organism>
<dbReference type="PATRIC" id="fig|1335616.4.peg.1179"/>
<evidence type="ECO:0000259" key="1">
    <source>
        <dbReference type="Pfam" id="PF00248"/>
    </source>
</evidence>
<dbReference type="AlphaFoldDB" id="A0A0D0Y4N2"/>
<gene>
    <name evidence="2" type="ORF">WDC_1171</name>
</gene>
<dbReference type="PANTHER" id="PTHR43638">
    <property type="entry name" value="OXIDOREDUCTASE, ALDO/KETO REDUCTASE FAMILY PROTEIN"/>
    <property type="match status" value="1"/>
</dbReference>
<keyword evidence="3" id="KW-1185">Reference proteome</keyword>
<dbReference type="PRINTS" id="PR00069">
    <property type="entry name" value="ALDKETRDTASE"/>
</dbReference>
<feature type="domain" description="NADP-dependent oxidoreductase" evidence="1">
    <location>
        <begin position="1"/>
        <end position="218"/>
    </location>
</feature>
<dbReference type="Gene3D" id="3.20.20.100">
    <property type="entry name" value="NADP-dependent oxidoreductase domain"/>
    <property type="match status" value="1"/>
</dbReference>